<feature type="compositionally biased region" description="Basic and acidic residues" evidence="5">
    <location>
        <begin position="317"/>
        <end position="333"/>
    </location>
</feature>
<evidence type="ECO:0000256" key="4">
    <source>
        <dbReference type="PROSITE-ProRule" id="PRU00723"/>
    </source>
</evidence>
<dbReference type="InterPro" id="IPR000571">
    <property type="entry name" value="Znf_CCCH"/>
</dbReference>
<proteinExistence type="predicted"/>
<dbReference type="InterPro" id="IPR036855">
    <property type="entry name" value="Znf_CCCH_sf"/>
</dbReference>
<feature type="compositionally biased region" description="Basic and acidic residues" evidence="5">
    <location>
        <begin position="92"/>
        <end position="110"/>
    </location>
</feature>
<keyword evidence="3 4" id="KW-0862">Zinc</keyword>
<feature type="region of interest" description="Disordered" evidence="5">
    <location>
        <begin position="174"/>
        <end position="479"/>
    </location>
</feature>
<feature type="compositionally biased region" description="Basic and acidic residues" evidence="5">
    <location>
        <begin position="67"/>
        <end position="84"/>
    </location>
</feature>
<accession>A0A9D4G3P9</accession>
<dbReference type="EMBL" id="JAIWYP010000006">
    <property type="protein sequence ID" value="KAH3808286.1"/>
    <property type="molecule type" value="Genomic_DNA"/>
</dbReference>
<feature type="region of interest" description="Disordered" evidence="5">
    <location>
        <begin position="1"/>
        <end position="42"/>
    </location>
</feature>
<dbReference type="SMART" id="SM00356">
    <property type="entry name" value="ZnF_C3H1"/>
    <property type="match status" value="1"/>
</dbReference>
<comment type="caution">
    <text evidence="7">The sequence shown here is derived from an EMBL/GenBank/DDBJ whole genome shotgun (WGS) entry which is preliminary data.</text>
</comment>
<keyword evidence="2 4" id="KW-0863">Zinc-finger</keyword>
<dbReference type="Pfam" id="PF00642">
    <property type="entry name" value="zf-CCCH"/>
    <property type="match status" value="1"/>
</dbReference>
<feature type="compositionally biased region" description="Basic residues" evidence="5">
    <location>
        <begin position="192"/>
        <end position="204"/>
    </location>
</feature>
<evidence type="ECO:0000256" key="3">
    <source>
        <dbReference type="ARBA" id="ARBA00022833"/>
    </source>
</evidence>
<gene>
    <name evidence="7" type="ORF">DPMN_136639</name>
</gene>
<dbReference type="GO" id="GO:0008270">
    <property type="term" value="F:zinc ion binding"/>
    <property type="evidence" value="ECO:0007669"/>
    <property type="project" value="UniProtKB-KW"/>
</dbReference>
<protein>
    <recommendedName>
        <fullName evidence="6">C3H1-type domain-containing protein</fullName>
    </recommendedName>
</protein>
<feature type="compositionally biased region" description="Basic and acidic residues" evidence="5">
    <location>
        <begin position="8"/>
        <end position="20"/>
    </location>
</feature>
<name>A0A9D4G3P9_DREPO</name>
<feature type="compositionally biased region" description="Basic and acidic residues" evidence="5">
    <location>
        <begin position="369"/>
        <end position="395"/>
    </location>
</feature>
<keyword evidence="1 4" id="KW-0479">Metal-binding</keyword>
<dbReference type="Gene3D" id="4.10.1000.10">
    <property type="entry name" value="Zinc finger, CCCH-type"/>
    <property type="match status" value="1"/>
</dbReference>
<reference evidence="7" key="1">
    <citation type="journal article" date="2019" name="bioRxiv">
        <title>The Genome of the Zebra Mussel, Dreissena polymorpha: A Resource for Invasive Species Research.</title>
        <authorList>
            <person name="McCartney M.A."/>
            <person name="Auch B."/>
            <person name="Kono T."/>
            <person name="Mallez S."/>
            <person name="Zhang Y."/>
            <person name="Obille A."/>
            <person name="Becker A."/>
            <person name="Abrahante J.E."/>
            <person name="Garbe J."/>
            <person name="Badalamenti J.P."/>
            <person name="Herman A."/>
            <person name="Mangelson H."/>
            <person name="Liachko I."/>
            <person name="Sullivan S."/>
            <person name="Sone E.D."/>
            <person name="Koren S."/>
            <person name="Silverstein K.A.T."/>
            <person name="Beckman K.B."/>
            <person name="Gohl D.M."/>
        </authorList>
    </citation>
    <scope>NUCLEOTIDE SEQUENCE</scope>
    <source>
        <strain evidence="7">Duluth1</strain>
        <tissue evidence="7">Whole animal</tissue>
    </source>
</reference>
<dbReference type="PROSITE" id="PS50103">
    <property type="entry name" value="ZF_C3H1"/>
    <property type="match status" value="1"/>
</dbReference>
<dbReference type="Proteomes" id="UP000828390">
    <property type="component" value="Unassembled WGS sequence"/>
</dbReference>
<evidence type="ECO:0000256" key="1">
    <source>
        <dbReference type="ARBA" id="ARBA00022723"/>
    </source>
</evidence>
<feature type="compositionally biased region" description="Basic and acidic residues" evidence="5">
    <location>
        <begin position="415"/>
        <end position="434"/>
    </location>
</feature>
<organism evidence="7 8">
    <name type="scientific">Dreissena polymorpha</name>
    <name type="common">Zebra mussel</name>
    <name type="synonym">Mytilus polymorpha</name>
    <dbReference type="NCBI Taxonomy" id="45954"/>
    <lineage>
        <taxon>Eukaryota</taxon>
        <taxon>Metazoa</taxon>
        <taxon>Spiralia</taxon>
        <taxon>Lophotrochozoa</taxon>
        <taxon>Mollusca</taxon>
        <taxon>Bivalvia</taxon>
        <taxon>Autobranchia</taxon>
        <taxon>Heteroconchia</taxon>
        <taxon>Euheterodonta</taxon>
        <taxon>Imparidentia</taxon>
        <taxon>Neoheterodontei</taxon>
        <taxon>Myida</taxon>
        <taxon>Dreissenoidea</taxon>
        <taxon>Dreissenidae</taxon>
        <taxon>Dreissena</taxon>
    </lineage>
</organism>
<evidence type="ECO:0000313" key="7">
    <source>
        <dbReference type="EMBL" id="KAH3808286.1"/>
    </source>
</evidence>
<feature type="region of interest" description="Disordered" evidence="5">
    <location>
        <begin position="67"/>
        <end position="110"/>
    </location>
</feature>
<dbReference type="SUPFAM" id="SSF90229">
    <property type="entry name" value="CCCH zinc finger"/>
    <property type="match status" value="1"/>
</dbReference>
<keyword evidence="8" id="KW-1185">Reference proteome</keyword>
<feature type="compositionally biased region" description="Basic and acidic residues" evidence="5">
    <location>
        <begin position="455"/>
        <end position="479"/>
    </location>
</feature>
<feature type="compositionally biased region" description="Polar residues" evidence="5">
    <location>
        <begin position="341"/>
        <end position="352"/>
    </location>
</feature>
<sequence>MSKNKRKVTVDADDRKKPSVFERLGPNAIKRPVGKYNDSDSDEVVHRCRNWDTTGTCSYGKACKFLHDPKSKLGKDESQEDLRLRVKHKGQKRDSRPSDSEDSAEKDYEEKLELERERQALKRQLSQLEDDDKDLRENFRIESRLQKTWWPVIVVGLLEIAAEEKEEKEARFKVLNKTEASQPWPRYSFLLPKKHKKKSKKKHSRADSLSSLDRSSEPEQKGRKLLSPLKFKNKKPLVSNAIQGFHSDDEPDVTPQPPKMKLTMPSRSPPLGIIVPPLPPRIRSTRSRSLSSGEGRRGEKIKAMSLVSPVKKKKAERRASPEFERESKIEKVRGSRKQTKSRSPSFEKSLSFSPDGKKARKAEKKKKKKDAETLDKSKDTSLERSRGYESRDRELSPLSDFRSNSPLKKKKKDKKNKDKKKDRAPSPLREEVVISKKKKDKMKARDRSMSPVPKKSLEKRSLDRSHDRKELGKLRDLFC</sequence>
<evidence type="ECO:0000313" key="8">
    <source>
        <dbReference type="Proteomes" id="UP000828390"/>
    </source>
</evidence>
<feature type="domain" description="C3H1-type" evidence="6">
    <location>
        <begin position="47"/>
        <end position="70"/>
    </location>
</feature>
<dbReference type="AlphaFoldDB" id="A0A9D4G3P9"/>
<evidence type="ECO:0000259" key="6">
    <source>
        <dbReference type="PROSITE" id="PS50103"/>
    </source>
</evidence>
<feature type="zinc finger region" description="C3H1-type" evidence="4">
    <location>
        <begin position="47"/>
        <end position="70"/>
    </location>
</feature>
<evidence type="ECO:0000256" key="5">
    <source>
        <dbReference type="SAM" id="MobiDB-lite"/>
    </source>
</evidence>
<reference evidence="7" key="2">
    <citation type="submission" date="2020-11" db="EMBL/GenBank/DDBJ databases">
        <authorList>
            <person name="McCartney M.A."/>
            <person name="Auch B."/>
            <person name="Kono T."/>
            <person name="Mallez S."/>
            <person name="Becker A."/>
            <person name="Gohl D.M."/>
            <person name="Silverstein K.A.T."/>
            <person name="Koren S."/>
            <person name="Bechman K.B."/>
            <person name="Herman A."/>
            <person name="Abrahante J.E."/>
            <person name="Garbe J."/>
        </authorList>
    </citation>
    <scope>NUCLEOTIDE SEQUENCE</scope>
    <source>
        <strain evidence="7">Duluth1</strain>
        <tissue evidence="7">Whole animal</tissue>
    </source>
</reference>
<evidence type="ECO:0000256" key="2">
    <source>
        <dbReference type="ARBA" id="ARBA00022771"/>
    </source>
</evidence>
<feature type="compositionally biased region" description="Basic residues" evidence="5">
    <location>
        <begin position="358"/>
        <end position="368"/>
    </location>
</feature>